<dbReference type="EMBL" id="JH993008">
    <property type="protein sequence ID" value="EKX43706.1"/>
    <property type="molecule type" value="Genomic_DNA"/>
</dbReference>
<keyword evidence="7" id="KW-0833">Ubl conjugation pathway</keyword>
<reference evidence="14" key="3">
    <citation type="submission" date="2016-03" db="UniProtKB">
        <authorList>
            <consortium name="EnsemblProtists"/>
        </authorList>
    </citation>
    <scope>IDENTIFICATION</scope>
</reference>
<evidence type="ECO:0000256" key="11">
    <source>
        <dbReference type="PROSITE-ProRule" id="PRU00175"/>
    </source>
</evidence>
<dbReference type="Pfam" id="PF13639">
    <property type="entry name" value="zf-RING_2"/>
    <property type="match status" value="1"/>
</dbReference>
<keyword evidence="15" id="KW-1185">Reference proteome</keyword>
<proteinExistence type="predicted"/>
<dbReference type="Gene3D" id="3.30.40.10">
    <property type="entry name" value="Zinc/RING finger domain, C3HC4 (zinc finger)"/>
    <property type="match status" value="1"/>
</dbReference>
<dbReference type="eggNOG" id="KOG0800">
    <property type="taxonomic scope" value="Eukaryota"/>
</dbReference>
<protein>
    <recommendedName>
        <fullName evidence="12">RING-type domain-containing protein</fullName>
    </recommendedName>
</protein>
<evidence type="ECO:0000256" key="8">
    <source>
        <dbReference type="ARBA" id="ARBA00022833"/>
    </source>
</evidence>
<accession>L1J5B5</accession>
<dbReference type="GO" id="GO:0008270">
    <property type="term" value="F:zinc ion binding"/>
    <property type="evidence" value="ECO:0007669"/>
    <property type="project" value="UniProtKB-KW"/>
</dbReference>
<evidence type="ECO:0000313" key="14">
    <source>
        <dbReference type="EnsemblProtists" id="EKX43706"/>
    </source>
</evidence>
<dbReference type="GO" id="GO:0016740">
    <property type="term" value="F:transferase activity"/>
    <property type="evidence" value="ECO:0007669"/>
    <property type="project" value="UniProtKB-KW"/>
</dbReference>
<dbReference type="AlphaFoldDB" id="L1J5B5"/>
<comment type="pathway">
    <text evidence="2">Protein modification; protein ubiquitination.</text>
</comment>
<keyword evidence="8" id="KW-0862">Zinc</keyword>
<keyword evidence="9" id="KW-1133">Transmembrane helix</keyword>
<evidence type="ECO:0000313" key="13">
    <source>
        <dbReference type="EMBL" id="EKX43706.1"/>
    </source>
</evidence>
<dbReference type="HOGENOM" id="CLU_1323110_0_0_1"/>
<reference evidence="13 15" key="1">
    <citation type="journal article" date="2012" name="Nature">
        <title>Algal genomes reveal evolutionary mosaicism and the fate of nucleomorphs.</title>
        <authorList>
            <consortium name="DOE Joint Genome Institute"/>
            <person name="Curtis B.A."/>
            <person name="Tanifuji G."/>
            <person name="Burki F."/>
            <person name="Gruber A."/>
            <person name="Irimia M."/>
            <person name="Maruyama S."/>
            <person name="Arias M.C."/>
            <person name="Ball S.G."/>
            <person name="Gile G.H."/>
            <person name="Hirakawa Y."/>
            <person name="Hopkins J.F."/>
            <person name="Kuo A."/>
            <person name="Rensing S.A."/>
            <person name="Schmutz J."/>
            <person name="Symeonidi A."/>
            <person name="Elias M."/>
            <person name="Eveleigh R.J."/>
            <person name="Herman E.K."/>
            <person name="Klute M.J."/>
            <person name="Nakayama T."/>
            <person name="Obornik M."/>
            <person name="Reyes-Prieto A."/>
            <person name="Armbrust E.V."/>
            <person name="Aves S.J."/>
            <person name="Beiko R.G."/>
            <person name="Coutinho P."/>
            <person name="Dacks J.B."/>
            <person name="Durnford D.G."/>
            <person name="Fast N.M."/>
            <person name="Green B.R."/>
            <person name="Grisdale C.J."/>
            <person name="Hempel F."/>
            <person name="Henrissat B."/>
            <person name="Hoppner M.P."/>
            <person name="Ishida K."/>
            <person name="Kim E."/>
            <person name="Koreny L."/>
            <person name="Kroth P.G."/>
            <person name="Liu Y."/>
            <person name="Malik S.B."/>
            <person name="Maier U.G."/>
            <person name="McRose D."/>
            <person name="Mock T."/>
            <person name="Neilson J.A."/>
            <person name="Onodera N.T."/>
            <person name="Poole A.M."/>
            <person name="Pritham E.J."/>
            <person name="Richards T.A."/>
            <person name="Rocap G."/>
            <person name="Roy S.W."/>
            <person name="Sarai C."/>
            <person name="Schaack S."/>
            <person name="Shirato S."/>
            <person name="Slamovits C.H."/>
            <person name="Spencer D.F."/>
            <person name="Suzuki S."/>
            <person name="Worden A.Z."/>
            <person name="Zauner S."/>
            <person name="Barry K."/>
            <person name="Bell C."/>
            <person name="Bharti A.K."/>
            <person name="Crow J.A."/>
            <person name="Grimwood J."/>
            <person name="Kramer R."/>
            <person name="Lindquist E."/>
            <person name="Lucas S."/>
            <person name="Salamov A."/>
            <person name="McFadden G.I."/>
            <person name="Lane C.E."/>
            <person name="Keeling P.J."/>
            <person name="Gray M.W."/>
            <person name="Grigoriev I.V."/>
            <person name="Archibald J.M."/>
        </authorList>
    </citation>
    <scope>NUCLEOTIDE SEQUENCE</scope>
    <source>
        <strain evidence="13 15">CCMP2712</strain>
    </source>
</reference>
<dbReference type="Proteomes" id="UP000011087">
    <property type="component" value="Unassembled WGS sequence"/>
</dbReference>
<dbReference type="PaxDb" id="55529-EKX43706"/>
<dbReference type="InterPro" id="IPR001841">
    <property type="entry name" value="Znf_RING"/>
</dbReference>
<keyword evidence="6 11" id="KW-0863">Zinc-finger</keyword>
<organism evidence="13">
    <name type="scientific">Guillardia theta (strain CCMP2712)</name>
    <name type="common">Cryptophyte</name>
    <dbReference type="NCBI Taxonomy" id="905079"/>
    <lineage>
        <taxon>Eukaryota</taxon>
        <taxon>Cryptophyceae</taxon>
        <taxon>Pyrenomonadales</taxon>
        <taxon>Geminigeraceae</taxon>
        <taxon>Guillardia</taxon>
    </lineage>
</organism>
<keyword evidence="5" id="KW-0479">Metal-binding</keyword>
<evidence type="ECO:0000256" key="6">
    <source>
        <dbReference type="ARBA" id="ARBA00022771"/>
    </source>
</evidence>
<sequence length="208" mass="22531">MGRGGSSPTGFAIGIILGPIIAVQKMAGIIGVDLTAESMGMQEPDYAFSPASVGQRLDSLEICEVKRSSSQVDQEEVVCAVCQCAFEDEEQGFVLRGCQHKFHVQCLSPWLERRHTCPCCRESLGSTPLRSSRPTVSIAELREEDVPAEASPGPETSEIEDCGHEASCEVKGGRPDLNEYSGAGKAFEKNNLELEPMCLSLTKERTSY</sequence>
<dbReference type="OMA" id="DHWLRAN"/>
<name>L1J5B5_GUITC</name>
<dbReference type="GO" id="GO:0016020">
    <property type="term" value="C:membrane"/>
    <property type="evidence" value="ECO:0007669"/>
    <property type="project" value="UniProtKB-SubCell"/>
</dbReference>
<gene>
    <name evidence="13" type="ORF">GUITHDRAFT_110162</name>
</gene>
<evidence type="ECO:0000256" key="10">
    <source>
        <dbReference type="ARBA" id="ARBA00023136"/>
    </source>
</evidence>
<dbReference type="CDD" id="cd16454">
    <property type="entry name" value="RING-H2_PA-TM-RING"/>
    <property type="match status" value="1"/>
</dbReference>
<feature type="domain" description="RING-type" evidence="12">
    <location>
        <begin position="79"/>
        <end position="121"/>
    </location>
</feature>
<dbReference type="PROSITE" id="PS50089">
    <property type="entry name" value="ZF_RING_2"/>
    <property type="match status" value="1"/>
</dbReference>
<comment type="subcellular location">
    <subcellularLocation>
        <location evidence="1">Membrane</location>
        <topology evidence="1">Single-pass membrane protein</topology>
    </subcellularLocation>
</comment>
<evidence type="ECO:0000256" key="1">
    <source>
        <dbReference type="ARBA" id="ARBA00004167"/>
    </source>
</evidence>
<dbReference type="InterPro" id="IPR013083">
    <property type="entry name" value="Znf_RING/FYVE/PHD"/>
</dbReference>
<dbReference type="EnsemblProtists" id="EKX43706">
    <property type="protein sequence ID" value="EKX43706"/>
    <property type="gene ID" value="GUITHDRAFT_110162"/>
</dbReference>
<evidence type="ECO:0000259" key="12">
    <source>
        <dbReference type="PROSITE" id="PS50089"/>
    </source>
</evidence>
<keyword evidence="3" id="KW-0808">Transferase</keyword>
<evidence type="ECO:0000256" key="4">
    <source>
        <dbReference type="ARBA" id="ARBA00022692"/>
    </source>
</evidence>
<dbReference type="GeneID" id="17300383"/>
<dbReference type="KEGG" id="gtt:GUITHDRAFT_110162"/>
<keyword evidence="4" id="KW-0812">Transmembrane</keyword>
<keyword evidence="10" id="KW-0472">Membrane</keyword>
<dbReference type="RefSeq" id="XP_005830686.1">
    <property type="nucleotide sequence ID" value="XM_005830629.1"/>
</dbReference>
<evidence type="ECO:0000256" key="3">
    <source>
        <dbReference type="ARBA" id="ARBA00022679"/>
    </source>
</evidence>
<evidence type="ECO:0000256" key="2">
    <source>
        <dbReference type="ARBA" id="ARBA00004906"/>
    </source>
</evidence>
<evidence type="ECO:0000256" key="7">
    <source>
        <dbReference type="ARBA" id="ARBA00022786"/>
    </source>
</evidence>
<dbReference type="OrthoDB" id="644023at2759"/>
<reference evidence="15" key="2">
    <citation type="submission" date="2012-11" db="EMBL/GenBank/DDBJ databases">
        <authorList>
            <person name="Kuo A."/>
            <person name="Curtis B.A."/>
            <person name="Tanifuji G."/>
            <person name="Burki F."/>
            <person name="Gruber A."/>
            <person name="Irimia M."/>
            <person name="Maruyama S."/>
            <person name="Arias M.C."/>
            <person name="Ball S.G."/>
            <person name="Gile G.H."/>
            <person name="Hirakawa Y."/>
            <person name="Hopkins J.F."/>
            <person name="Rensing S.A."/>
            <person name="Schmutz J."/>
            <person name="Symeonidi A."/>
            <person name="Elias M."/>
            <person name="Eveleigh R.J."/>
            <person name="Herman E.K."/>
            <person name="Klute M.J."/>
            <person name="Nakayama T."/>
            <person name="Obornik M."/>
            <person name="Reyes-Prieto A."/>
            <person name="Armbrust E.V."/>
            <person name="Aves S.J."/>
            <person name="Beiko R.G."/>
            <person name="Coutinho P."/>
            <person name="Dacks J.B."/>
            <person name="Durnford D.G."/>
            <person name="Fast N.M."/>
            <person name="Green B.R."/>
            <person name="Grisdale C."/>
            <person name="Hempe F."/>
            <person name="Henrissat B."/>
            <person name="Hoppner M.P."/>
            <person name="Ishida K.-I."/>
            <person name="Kim E."/>
            <person name="Koreny L."/>
            <person name="Kroth P.G."/>
            <person name="Liu Y."/>
            <person name="Malik S.-B."/>
            <person name="Maier U.G."/>
            <person name="McRose D."/>
            <person name="Mock T."/>
            <person name="Neilson J.A."/>
            <person name="Onodera N.T."/>
            <person name="Poole A.M."/>
            <person name="Pritham E.J."/>
            <person name="Richards T.A."/>
            <person name="Rocap G."/>
            <person name="Roy S.W."/>
            <person name="Sarai C."/>
            <person name="Schaack S."/>
            <person name="Shirato S."/>
            <person name="Slamovits C.H."/>
            <person name="Spencer D.F."/>
            <person name="Suzuki S."/>
            <person name="Worden A.Z."/>
            <person name="Zauner S."/>
            <person name="Barry K."/>
            <person name="Bell C."/>
            <person name="Bharti A.K."/>
            <person name="Crow J.A."/>
            <person name="Grimwood J."/>
            <person name="Kramer R."/>
            <person name="Lindquist E."/>
            <person name="Lucas S."/>
            <person name="Salamov A."/>
            <person name="McFadden G.I."/>
            <person name="Lane C.E."/>
            <person name="Keeling P.J."/>
            <person name="Gray M.W."/>
            <person name="Grigoriev I.V."/>
            <person name="Archibald J.M."/>
        </authorList>
    </citation>
    <scope>NUCLEOTIDE SEQUENCE</scope>
    <source>
        <strain evidence="15">CCMP2712</strain>
    </source>
</reference>
<evidence type="ECO:0000256" key="9">
    <source>
        <dbReference type="ARBA" id="ARBA00022989"/>
    </source>
</evidence>
<dbReference type="PANTHER" id="PTHR45768">
    <property type="entry name" value="E3 UBIQUITIN-PROTEIN LIGASE RNF13-LIKE"/>
    <property type="match status" value="1"/>
</dbReference>
<dbReference type="PANTHER" id="PTHR45768:SF18">
    <property type="entry name" value="RING-H2 FINGER PROTEIN ATL47-RELATED"/>
    <property type="match status" value="1"/>
</dbReference>
<evidence type="ECO:0000313" key="15">
    <source>
        <dbReference type="Proteomes" id="UP000011087"/>
    </source>
</evidence>
<evidence type="ECO:0000256" key="5">
    <source>
        <dbReference type="ARBA" id="ARBA00022723"/>
    </source>
</evidence>
<dbReference type="SUPFAM" id="SSF57850">
    <property type="entry name" value="RING/U-box"/>
    <property type="match status" value="1"/>
</dbReference>
<dbReference type="STRING" id="905079.L1J5B5"/>